<dbReference type="AlphaFoldDB" id="A0A7K0C0V7"/>
<sequence>MPKDADPRPCSIADTLDLVGERWSLLAIREISHGVRRFDGIARNTGASRDILTARLRKLEAAGIVRRELYQEHPPRHEYRLTPAGVELCEVLLVLMKWGDRHLNAGDPPVRWHHGCGELLEPAVVCAHCGEPALQGVHDPVGRGVRPVV</sequence>
<evidence type="ECO:0000313" key="5">
    <source>
        <dbReference type="EMBL" id="MQY06702.1"/>
    </source>
</evidence>
<keyword evidence="6" id="KW-1185">Reference proteome</keyword>
<dbReference type="SUPFAM" id="SSF46785">
    <property type="entry name" value="Winged helix' DNA-binding domain"/>
    <property type="match status" value="1"/>
</dbReference>
<evidence type="ECO:0000256" key="1">
    <source>
        <dbReference type="ARBA" id="ARBA00023015"/>
    </source>
</evidence>
<dbReference type="InterPro" id="IPR036390">
    <property type="entry name" value="WH_DNA-bd_sf"/>
</dbReference>
<dbReference type="Gene3D" id="1.10.10.10">
    <property type="entry name" value="Winged helix-like DNA-binding domain superfamily/Winged helix DNA-binding domain"/>
    <property type="match status" value="1"/>
</dbReference>
<dbReference type="Proteomes" id="UP000487268">
    <property type="component" value="Unassembled WGS sequence"/>
</dbReference>
<dbReference type="RefSeq" id="WP_153536113.1">
    <property type="nucleotide sequence ID" value="NZ_WEGH01000003.1"/>
</dbReference>
<keyword evidence="1" id="KW-0805">Transcription regulation</keyword>
<reference evidence="5 6" key="1">
    <citation type="submission" date="2019-10" db="EMBL/GenBank/DDBJ databases">
        <title>Actinomadura rubteroloni sp. nov. and Actinomadura macrotermitis sp. nov., isolated from the gut of fungus growing-termite Macrotermes natalensis.</title>
        <authorList>
            <person name="Benndorf R."/>
            <person name="Martin K."/>
            <person name="Kuefner M."/>
            <person name="De Beer W."/>
            <person name="Kaster A.-K."/>
            <person name="Vollmers J."/>
            <person name="Poulsen M."/>
            <person name="Beemelmanns C."/>
        </authorList>
    </citation>
    <scope>NUCLEOTIDE SEQUENCE [LARGE SCALE GENOMIC DNA]</scope>
    <source>
        <strain evidence="5 6">RB68</strain>
    </source>
</reference>
<evidence type="ECO:0000259" key="4">
    <source>
        <dbReference type="PROSITE" id="PS51118"/>
    </source>
</evidence>
<feature type="domain" description="HTH hxlR-type" evidence="4">
    <location>
        <begin position="10"/>
        <end position="107"/>
    </location>
</feature>
<evidence type="ECO:0000313" key="6">
    <source>
        <dbReference type="Proteomes" id="UP000487268"/>
    </source>
</evidence>
<dbReference type="OrthoDB" id="3526217at2"/>
<evidence type="ECO:0000256" key="3">
    <source>
        <dbReference type="ARBA" id="ARBA00023163"/>
    </source>
</evidence>
<dbReference type="GO" id="GO:0003677">
    <property type="term" value="F:DNA binding"/>
    <property type="evidence" value="ECO:0007669"/>
    <property type="project" value="UniProtKB-KW"/>
</dbReference>
<dbReference type="InterPro" id="IPR002577">
    <property type="entry name" value="HTH_HxlR"/>
</dbReference>
<gene>
    <name evidence="5" type="ORF">ACRB68_47970</name>
</gene>
<dbReference type="PROSITE" id="PS51118">
    <property type="entry name" value="HTH_HXLR"/>
    <property type="match status" value="1"/>
</dbReference>
<protein>
    <submittedName>
        <fullName evidence="5">Putative HTH-type transcriptional regulator</fullName>
    </submittedName>
</protein>
<accession>A0A7K0C0V7</accession>
<dbReference type="EMBL" id="WEGH01000003">
    <property type="protein sequence ID" value="MQY06702.1"/>
    <property type="molecule type" value="Genomic_DNA"/>
</dbReference>
<proteinExistence type="predicted"/>
<organism evidence="5 6">
    <name type="scientific">Actinomadura macrotermitis</name>
    <dbReference type="NCBI Taxonomy" id="2585200"/>
    <lineage>
        <taxon>Bacteria</taxon>
        <taxon>Bacillati</taxon>
        <taxon>Actinomycetota</taxon>
        <taxon>Actinomycetes</taxon>
        <taxon>Streptosporangiales</taxon>
        <taxon>Thermomonosporaceae</taxon>
        <taxon>Actinomadura</taxon>
    </lineage>
</organism>
<dbReference type="PANTHER" id="PTHR33204:SF18">
    <property type="entry name" value="TRANSCRIPTIONAL REGULATORY PROTEIN"/>
    <property type="match status" value="1"/>
</dbReference>
<keyword evidence="3" id="KW-0804">Transcription</keyword>
<keyword evidence="2" id="KW-0238">DNA-binding</keyword>
<dbReference type="Pfam" id="PF01638">
    <property type="entry name" value="HxlR"/>
    <property type="match status" value="1"/>
</dbReference>
<comment type="caution">
    <text evidence="5">The sequence shown here is derived from an EMBL/GenBank/DDBJ whole genome shotgun (WGS) entry which is preliminary data.</text>
</comment>
<name>A0A7K0C0V7_9ACTN</name>
<dbReference type="InterPro" id="IPR036388">
    <property type="entry name" value="WH-like_DNA-bd_sf"/>
</dbReference>
<evidence type="ECO:0000256" key="2">
    <source>
        <dbReference type="ARBA" id="ARBA00023125"/>
    </source>
</evidence>
<dbReference type="PANTHER" id="PTHR33204">
    <property type="entry name" value="TRANSCRIPTIONAL REGULATOR, MARR FAMILY"/>
    <property type="match status" value="1"/>
</dbReference>